<dbReference type="OrthoDB" id="25165at2759"/>
<comment type="caution">
    <text evidence="4">The sequence shown here is derived from an EMBL/GenBank/DDBJ whole genome shotgun (WGS) entry which is preliminary data.</text>
</comment>
<comment type="similarity">
    <text evidence="1">Belongs to the selenoprotein M/F family.</text>
</comment>
<feature type="chain" id="PRO_5035930586" description="Selenoprotein F/M domain-containing protein" evidence="2">
    <location>
        <begin position="19"/>
        <end position="138"/>
    </location>
</feature>
<dbReference type="SUPFAM" id="SSF52833">
    <property type="entry name" value="Thioredoxin-like"/>
    <property type="match status" value="1"/>
</dbReference>
<proteinExistence type="inferred from homology"/>
<dbReference type="Pfam" id="PF08806">
    <property type="entry name" value="Sep15_SelM"/>
    <property type="match status" value="1"/>
</dbReference>
<dbReference type="InterPro" id="IPR036249">
    <property type="entry name" value="Thioredoxin-like_sf"/>
</dbReference>
<protein>
    <recommendedName>
        <fullName evidence="3">Selenoprotein F/M domain-containing protein</fullName>
    </recommendedName>
</protein>
<sequence length="138" mass="15559">MATLTLLCFLALCCYAKGTGDSKNITIIEDIEIARGTVIAPSVVGCSIKSKPELYKFMMEIWALYHNLEYHSSDEKEPQIIFYNFKNEVLKVVKIGGLTADQITGILDEAGFYRKSKKGEEVPKEFQHLPLKAPRDEL</sequence>
<gene>
    <name evidence="4" type="ORF">GDO86_019444</name>
</gene>
<dbReference type="Gene3D" id="3.40.30.50">
    <property type="entry name" value="Sep15/SelM thioredoxin-like domain, active-site redox motif"/>
    <property type="match status" value="1"/>
</dbReference>
<name>A0A8T2IHQ7_9PIPI</name>
<dbReference type="AlphaFoldDB" id="A0A8T2IHQ7"/>
<accession>A0A8T2IHQ7</accession>
<keyword evidence="5" id="KW-1185">Reference proteome</keyword>
<organism evidence="4 5">
    <name type="scientific">Hymenochirus boettgeri</name>
    <name type="common">Congo dwarf clawed frog</name>
    <dbReference type="NCBI Taxonomy" id="247094"/>
    <lineage>
        <taxon>Eukaryota</taxon>
        <taxon>Metazoa</taxon>
        <taxon>Chordata</taxon>
        <taxon>Craniata</taxon>
        <taxon>Vertebrata</taxon>
        <taxon>Euteleostomi</taxon>
        <taxon>Amphibia</taxon>
        <taxon>Batrachia</taxon>
        <taxon>Anura</taxon>
        <taxon>Pipoidea</taxon>
        <taxon>Pipidae</taxon>
        <taxon>Pipinae</taxon>
        <taxon>Hymenochirus</taxon>
    </lineage>
</organism>
<dbReference type="EMBL" id="JAACNH010003678">
    <property type="protein sequence ID" value="KAG8429696.1"/>
    <property type="molecule type" value="Genomic_DNA"/>
</dbReference>
<evidence type="ECO:0000313" key="4">
    <source>
        <dbReference type="EMBL" id="KAG8429696.1"/>
    </source>
</evidence>
<feature type="signal peptide" evidence="2">
    <location>
        <begin position="1"/>
        <end position="18"/>
    </location>
</feature>
<dbReference type="Proteomes" id="UP000812440">
    <property type="component" value="Unassembled WGS sequence"/>
</dbReference>
<keyword evidence="2" id="KW-0732">Signal</keyword>
<evidence type="ECO:0000313" key="5">
    <source>
        <dbReference type="Proteomes" id="UP000812440"/>
    </source>
</evidence>
<reference evidence="4" key="1">
    <citation type="thesis" date="2020" institute="ProQuest LLC" country="789 East Eisenhower Parkway, Ann Arbor, MI, USA">
        <title>Comparative Genomics and Chromosome Evolution.</title>
        <authorList>
            <person name="Mudd A.B."/>
        </authorList>
    </citation>
    <scope>NUCLEOTIDE SEQUENCE</scope>
    <source>
        <strain evidence="4">Female2</strain>
        <tissue evidence="4">Blood</tissue>
    </source>
</reference>
<feature type="domain" description="Selenoprotein F/M" evidence="3">
    <location>
        <begin position="42"/>
        <end position="112"/>
    </location>
</feature>
<evidence type="ECO:0000259" key="3">
    <source>
        <dbReference type="Pfam" id="PF08806"/>
    </source>
</evidence>
<dbReference type="InterPro" id="IPR014912">
    <property type="entry name" value="Sep15_SelM_dom"/>
</dbReference>
<evidence type="ECO:0000256" key="1">
    <source>
        <dbReference type="ARBA" id="ARBA00005742"/>
    </source>
</evidence>
<dbReference type="InterPro" id="IPR038219">
    <property type="entry name" value="Sep15/SelM_sf"/>
</dbReference>
<evidence type="ECO:0000256" key="2">
    <source>
        <dbReference type="SAM" id="SignalP"/>
    </source>
</evidence>